<keyword evidence="2" id="KW-0472">Membrane</keyword>
<evidence type="ECO:0000256" key="2">
    <source>
        <dbReference type="SAM" id="Phobius"/>
    </source>
</evidence>
<proteinExistence type="predicted"/>
<keyword evidence="5" id="KW-1185">Reference proteome</keyword>
<evidence type="ECO:0008006" key="6">
    <source>
        <dbReference type="Google" id="ProtNLM"/>
    </source>
</evidence>
<evidence type="ECO:0000313" key="4">
    <source>
        <dbReference type="EMBL" id="MBY5959335.1"/>
    </source>
</evidence>
<dbReference type="EMBL" id="JAHVHU010000013">
    <property type="protein sequence ID" value="MBY5959335.1"/>
    <property type="molecule type" value="Genomic_DNA"/>
</dbReference>
<dbReference type="AlphaFoldDB" id="A0A953HW51"/>
<protein>
    <recommendedName>
        <fullName evidence="6">Seryl-tRNA synthetase</fullName>
    </recommendedName>
</protein>
<feature type="coiled-coil region" evidence="1">
    <location>
        <begin position="41"/>
        <end position="91"/>
    </location>
</feature>
<dbReference type="Proteomes" id="UP000753961">
    <property type="component" value="Unassembled WGS sequence"/>
</dbReference>
<comment type="caution">
    <text evidence="4">The sequence shown here is derived from an EMBL/GenBank/DDBJ whole genome shotgun (WGS) entry which is preliminary data.</text>
</comment>
<accession>A0A953HW51</accession>
<keyword evidence="3" id="KW-0732">Signal</keyword>
<feature type="chain" id="PRO_5037866946" description="Seryl-tRNA synthetase" evidence="3">
    <location>
        <begin position="26"/>
        <end position="114"/>
    </location>
</feature>
<keyword evidence="2" id="KW-1133">Transmembrane helix</keyword>
<reference evidence="4" key="1">
    <citation type="submission" date="2021-06" db="EMBL/GenBank/DDBJ databases">
        <title>44 bacteria genomes isolated from Dapeng, Shenzhen.</title>
        <authorList>
            <person name="Zheng W."/>
            <person name="Yu S."/>
            <person name="Huang Y."/>
        </authorList>
    </citation>
    <scope>NUCLEOTIDE SEQUENCE</scope>
    <source>
        <strain evidence="4">DP5N28-2</strain>
    </source>
</reference>
<name>A0A953HW51_9BACT</name>
<keyword evidence="1" id="KW-0175">Coiled coil</keyword>
<feature type="transmembrane region" description="Helical" evidence="2">
    <location>
        <begin position="92"/>
        <end position="113"/>
    </location>
</feature>
<evidence type="ECO:0000256" key="1">
    <source>
        <dbReference type="SAM" id="Coils"/>
    </source>
</evidence>
<keyword evidence="2" id="KW-0812">Transmembrane</keyword>
<gene>
    <name evidence="4" type="ORF">KUV50_14375</name>
</gene>
<evidence type="ECO:0000313" key="5">
    <source>
        <dbReference type="Proteomes" id="UP000753961"/>
    </source>
</evidence>
<dbReference type="RefSeq" id="WP_222580870.1">
    <property type="nucleotide sequence ID" value="NZ_JAHVHU010000013.1"/>
</dbReference>
<sequence>MNYKRILLAGFPLLFLLLSMQPATAKTDPNPIIEIDALETEADFEQAYETLKEHVKELRTAKRSAETKAEKDQVKKEIKETKKEIKAVKAKALSGGIYIGGGALIVILLLIILL</sequence>
<organism evidence="4 5">
    <name type="scientific">Membranihabitans marinus</name>
    <dbReference type="NCBI Taxonomy" id="1227546"/>
    <lineage>
        <taxon>Bacteria</taxon>
        <taxon>Pseudomonadati</taxon>
        <taxon>Bacteroidota</taxon>
        <taxon>Saprospiria</taxon>
        <taxon>Saprospirales</taxon>
        <taxon>Saprospiraceae</taxon>
        <taxon>Membranihabitans</taxon>
    </lineage>
</organism>
<evidence type="ECO:0000256" key="3">
    <source>
        <dbReference type="SAM" id="SignalP"/>
    </source>
</evidence>
<feature type="signal peptide" evidence="3">
    <location>
        <begin position="1"/>
        <end position="25"/>
    </location>
</feature>